<reference evidence="9" key="1">
    <citation type="submission" date="2021-03" db="EMBL/GenBank/DDBJ databases">
        <authorList>
            <person name="Wang G."/>
        </authorList>
    </citation>
    <scope>NUCLEOTIDE SEQUENCE</scope>
    <source>
        <strain evidence="9">KCTC 12899</strain>
    </source>
</reference>
<keyword evidence="6" id="KW-0597">Phosphoprotein</keyword>
<dbReference type="Proteomes" id="UP000664417">
    <property type="component" value="Unassembled WGS sequence"/>
</dbReference>
<dbReference type="Gene3D" id="1.10.8.60">
    <property type="match status" value="1"/>
</dbReference>
<feature type="domain" description="Sigma-54 factor interaction" evidence="7">
    <location>
        <begin position="155"/>
        <end position="384"/>
    </location>
</feature>
<proteinExistence type="predicted"/>
<dbReference type="AlphaFoldDB" id="A0A8J7U3K3"/>
<dbReference type="GO" id="GO:0000160">
    <property type="term" value="P:phosphorelay signal transduction system"/>
    <property type="evidence" value="ECO:0007669"/>
    <property type="project" value="InterPro"/>
</dbReference>
<keyword evidence="1" id="KW-0547">Nucleotide-binding</keyword>
<keyword evidence="5" id="KW-0804">Transcription</keyword>
<dbReference type="PROSITE" id="PS50110">
    <property type="entry name" value="RESPONSE_REGULATORY"/>
    <property type="match status" value="1"/>
</dbReference>
<dbReference type="InterPro" id="IPR025943">
    <property type="entry name" value="Sigma_54_int_dom_ATP-bd_2"/>
</dbReference>
<dbReference type="EMBL" id="JAFREP010000017">
    <property type="protein sequence ID" value="MBO1320508.1"/>
    <property type="molecule type" value="Genomic_DNA"/>
</dbReference>
<dbReference type="Gene3D" id="3.40.50.2300">
    <property type="match status" value="1"/>
</dbReference>
<dbReference type="SUPFAM" id="SSF52172">
    <property type="entry name" value="CheY-like"/>
    <property type="match status" value="1"/>
</dbReference>
<comment type="caution">
    <text evidence="9">The sequence shown here is derived from an EMBL/GenBank/DDBJ whole genome shotgun (WGS) entry which is preliminary data.</text>
</comment>
<keyword evidence="4" id="KW-0238">DNA-binding</keyword>
<dbReference type="GO" id="GO:0006355">
    <property type="term" value="P:regulation of DNA-templated transcription"/>
    <property type="evidence" value="ECO:0007669"/>
    <property type="project" value="InterPro"/>
</dbReference>
<dbReference type="CDD" id="cd00156">
    <property type="entry name" value="REC"/>
    <property type="match status" value="1"/>
</dbReference>
<evidence type="ECO:0000256" key="3">
    <source>
        <dbReference type="ARBA" id="ARBA00023015"/>
    </source>
</evidence>
<feature type="modified residue" description="4-aspartylphosphate" evidence="6">
    <location>
        <position position="65"/>
    </location>
</feature>
<evidence type="ECO:0000313" key="9">
    <source>
        <dbReference type="EMBL" id="MBO1320508.1"/>
    </source>
</evidence>
<keyword evidence="10" id="KW-1185">Reference proteome</keyword>
<dbReference type="SMART" id="SM00382">
    <property type="entry name" value="AAA"/>
    <property type="match status" value="1"/>
</dbReference>
<evidence type="ECO:0000256" key="2">
    <source>
        <dbReference type="ARBA" id="ARBA00022840"/>
    </source>
</evidence>
<dbReference type="PROSITE" id="PS00688">
    <property type="entry name" value="SIGMA54_INTERACT_3"/>
    <property type="match status" value="1"/>
</dbReference>
<gene>
    <name evidence="9" type="ORF">J3U88_18675</name>
</gene>
<dbReference type="GO" id="GO:0005524">
    <property type="term" value="F:ATP binding"/>
    <property type="evidence" value="ECO:0007669"/>
    <property type="project" value="UniProtKB-KW"/>
</dbReference>
<dbReference type="InterPro" id="IPR003593">
    <property type="entry name" value="AAA+_ATPase"/>
</dbReference>
<dbReference type="Pfam" id="PF25601">
    <property type="entry name" value="AAA_lid_14"/>
    <property type="match status" value="1"/>
</dbReference>
<evidence type="ECO:0000259" key="7">
    <source>
        <dbReference type="PROSITE" id="PS50045"/>
    </source>
</evidence>
<dbReference type="SUPFAM" id="SSF52540">
    <property type="entry name" value="P-loop containing nucleoside triphosphate hydrolases"/>
    <property type="match status" value="1"/>
</dbReference>
<dbReference type="Pfam" id="PF00158">
    <property type="entry name" value="Sigma54_activat"/>
    <property type="match status" value="1"/>
</dbReference>
<keyword evidence="3" id="KW-0805">Transcription regulation</keyword>
<organism evidence="9 10">
    <name type="scientific">Acanthopleuribacter pedis</name>
    <dbReference type="NCBI Taxonomy" id="442870"/>
    <lineage>
        <taxon>Bacteria</taxon>
        <taxon>Pseudomonadati</taxon>
        <taxon>Acidobacteriota</taxon>
        <taxon>Holophagae</taxon>
        <taxon>Acanthopleuribacterales</taxon>
        <taxon>Acanthopleuribacteraceae</taxon>
        <taxon>Acanthopleuribacter</taxon>
    </lineage>
</organism>
<dbReference type="InterPro" id="IPR027417">
    <property type="entry name" value="P-loop_NTPase"/>
</dbReference>
<dbReference type="CDD" id="cd00009">
    <property type="entry name" value="AAA"/>
    <property type="match status" value="1"/>
</dbReference>
<dbReference type="InterPro" id="IPR009057">
    <property type="entry name" value="Homeodomain-like_sf"/>
</dbReference>
<evidence type="ECO:0000256" key="1">
    <source>
        <dbReference type="ARBA" id="ARBA00022741"/>
    </source>
</evidence>
<dbReference type="PANTHER" id="PTHR32071">
    <property type="entry name" value="TRANSCRIPTIONAL REGULATORY PROTEIN"/>
    <property type="match status" value="1"/>
</dbReference>
<keyword evidence="2" id="KW-0067">ATP-binding</keyword>
<dbReference type="PRINTS" id="PR01590">
    <property type="entry name" value="HTHFIS"/>
</dbReference>
<dbReference type="PROSITE" id="PS00676">
    <property type="entry name" value="SIGMA54_INTERACT_2"/>
    <property type="match status" value="1"/>
</dbReference>
<dbReference type="InterPro" id="IPR002197">
    <property type="entry name" value="HTH_Fis"/>
</dbReference>
<evidence type="ECO:0000256" key="5">
    <source>
        <dbReference type="ARBA" id="ARBA00023163"/>
    </source>
</evidence>
<dbReference type="Pfam" id="PF00072">
    <property type="entry name" value="Response_reg"/>
    <property type="match status" value="1"/>
</dbReference>
<dbReference type="InterPro" id="IPR025662">
    <property type="entry name" value="Sigma_54_int_dom_ATP-bd_1"/>
</dbReference>
<sequence>MAKSLNQTEKTNGFIVIVEDEGESLKAMKMALGKKGYHVEAFSNADEGIRFITGSPREIDLVITDLRMPGTDGLTVLKETKEANPEISVILVTAYASVDSAVQAMKLGADDYLTKPIDLYEFRARVSKLMTNSNLNREVEMLNQRLDKQFGFDNIIGRSQPMEALFDKIRVVAGTNANVLLLGESGTGKELIANALHQHSQKRGQRFLPINCAAIPADILESELFGHERGSFTGAVSRKIGKFELAANGTIFLDEIGDMNLDLQAKLLRVLENRELTRVGGSDPIHIHSRFIFATNRNLQEEVREGRFREDLYYRMNVVTLNIPPLWQRRDDIPLLVHYFISKFNGEHGKQVADIDPVAMKRLTAYAWPGNIRELRNVVEHLVIFNRGGVISEKDFPDYLDRKEDVPLSVTIPVGMTMAQLEQEAIRQMLAHCGGNKTRAAELLDISLRTLQRKVKEMEGGGSDAEPEL</sequence>
<dbReference type="FunFam" id="3.40.50.300:FF:000006">
    <property type="entry name" value="DNA-binding transcriptional regulator NtrC"/>
    <property type="match status" value="1"/>
</dbReference>
<dbReference type="InterPro" id="IPR025944">
    <property type="entry name" value="Sigma_54_int_dom_CS"/>
</dbReference>
<dbReference type="InterPro" id="IPR058031">
    <property type="entry name" value="AAA_lid_NorR"/>
</dbReference>
<evidence type="ECO:0000256" key="4">
    <source>
        <dbReference type="ARBA" id="ARBA00023125"/>
    </source>
</evidence>
<evidence type="ECO:0000313" key="10">
    <source>
        <dbReference type="Proteomes" id="UP000664417"/>
    </source>
</evidence>
<dbReference type="Gene3D" id="1.10.10.60">
    <property type="entry name" value="Homeodomain-like"/>
    <property type="match status" value="1"/>
</dbReference>
<dbReference type="RefSeq" id="WP_207860463.1">
    <property type="nucleotide sequence ID" value="NZ_JAFREP010000017.1"/>
</dbReference>
<accession>A0A8J7U3K3</accession>
<name>A0A8J7U3K3_9BACT</name>
<dbReference type="SUPFAM" id="SSF46689">
    <property type="entry name" value="Homeodomain-like"/>
    <property type="match status" value="1"/>
</dbReference>
<dbReference type="PROSITE" id="PS50045">
    <property type="entry name" value="SIGMA54_INTERACT_4"/>
    <property type="match status" value="1"/>
</dbReference>
<dbReference type="GO" id="GO:0043565">
    <property type="term" value="F:sequence-specific DNA binding"/>
    <property type="evidence" value="ECO:0007669"/>
    <property type="project" value="InterPro"/>
</dbReference>
<dbReference type="PROSITE" id="PS00675">
    <property type="entry name" value="SIGMA54_INTERACT_1"/>
    <property type="match status" value="1"/>
</dbReference>
<dbReference type="Pfam" id="PF02954">
    <property type="entry name" value="HTH_8"/>
    <property type="match status" value="1"/>
</dbReference>
<dbReference type="InterPro" id="IPR002078">
    <property type="entry name" value="Sigma_54_int"/>
</dbReference>
<protein>
    <submittedName>
        <fullName evidence="9">Sigma-54-dependent Fis family transcriptional regulator</fullName>
    </submittedName>
</protein>
<dbReference type="SMART" id="SM00448">
    <property type="entry name" value="REC"/>
    <property type="match status" value="1"/>
</dbReference>
<evidence type="ECO:0000256" key="6">
    <source>
        <dbReference type="PROSITE-ProRule" id="PRU00169"/>
    </source>
</evidence>
<dbReference type="Gene3D" id="3.40.50.300">
    <property type="entry name" value="P-loop containing nucleotide triphosphate hydrolases"/>
    <property type="match status" value="1"/>
</dbReference>
<dbReference type="InterPro" id="IPR001789">
    <property type="entry name" value="Sig_transdc_resp-reg_receiver"/>
</dbReference>
<feature type="domain" description="Response regulatory" evidence="8">
    <location>
        <begin position="14"/>
        <end position="130"/>
    </location>
</feature>
<dbReference type="InterPro" id="IPR011006">
    <property type="entry name" value="CheY-like_superfamily"/>
</dbReference>
<evidence type="ECO:0000259" key="8">
    <source>
        <dbReference type="PROSITE" id="PS50110"/>
    </source>
</evidence>